<dbReference type="Proteomes" id="UP000663419">
    <property type="component" value="Chromosome 6"/>
</dbReference>
<name>A0A8A1LZ81_AJEC8</name>
<dbReference type="VEuPathDB" id="FungiDB:I7I53_12137"/>
<reference evidence="1" key="1">
    <citation type="submission" date="2021-01" db="EMBL/GenBank/DDBJ databases">
        <title>Chromosome-level genome assembly of a human fungal pathogen reveals clustering of transcriptionally co-regulated genes.</title>
        <authorList>
            <person name="Voorhies M."/>
            <person name="Cohen S."/>
            <person name="Shea T.P."/>
            <person name="Petrus S."/>
            <person name="Munoz J.F."/>
            <person name="Poplawski S."/>
            <person name="Goldman W.E."/>
            <person name="Michael T."/>
            <person name="Cuomo C.A."/>
            <person name="Sil A."/>
            <person name="Beyhan S."/>
        </authorList>
    </citation>
    <scope>NUCLEOTIDE SEQUENCE</scope>
    <source>
        <strain evidence="1">H88</strain>
    </source>
</reference>
<gene>
    <name evidence="1" type="ORF">I7I53_12137</name>
</gene>
<sequence>MKLVGTGAVLEKTEYPGVCLGIYVWTQCRFLLAKVFHPDIFIHTLPIKFVDICVSARPREFAFNILPPTCSWSPLARVHDLEKAELHFKASLSWLFPTLQGDIGFVLVGQQMHTCSTWLSWHCDLPSSSNFFFLPLLFGISSCYPIEGGVLTPGQLILFSCQEPWLPVLPLFAFHRISLRC</sequence>
<accession>A0A8A1LZ81</accession>
<dbReference type="AlphaFoldDB" id="A0A8A1LZ81"/>
<organism evidence="1 2">
    <name type="scientific">Ajellomyces capsulatus (strain H88)</name>
    <name type="common">Darling's disease fungus</name>
    <name type="synonym">Histoplasma capsulatum</name>
    <dbReference type="NCBI Taxonomy" id="544711"/>
    <lineage>
        <taxon>Eukaryota</taxon>
        <taxon>Fungi</taxon>
        <taxon>Dikarya</taxon>
        <taxon>Ascomycota</taxon>
        <taxon>Pezizomycotina</taxon>
        <taxon>Eurotiomycetes</taxon>
        <taxon>Eurotiomycetidae</taxon>
        <taxon>Onygenales</taxon>
        <taxon>Ajellomycetaceae</taxon>
        <taxon>Histoplasma</taxon>
    </lineage>
</organism>
<proteinExistence type="predicted"/>
<protein>
    <submittedName>
        <fullName evidence="1">Uncharacterized protein</fullName>
    </submittedName>
</protein>
<evidence type="ECO:0000313" key="1">
    <source>
        <dbReference type="EMBL" id="QSS57833.1"/>
    </source>
</evidence>
<evidence type="ECO:0000313" key="2">
    <source>
        <dbReference type="Proteomes" id="UP000663419"/>
    </source>
</evidence>
<dbReference type="EMBL" id="CP069107">
    <property type="protein sequence ID" value="QSS57833.1"/>
    <property type="molecule type" value="Genomic_DNA"/>
</dbReference>